<dbReference type="Proteomes" id="UP000095329">
    <property type="component" value="Unassembled WGS sequence"/>
</dbReference>
<dbReference type="Pfam" id="PF00042">
    <property type="entry name" value="Globin"/>
    <property type="match status" value="1"/>
</dbReference>
<dbReference type="SUPFAM" id="SSF63380">
    <property type="entry name" value="Riboflavin synthase domain-like"/>
    <property type="match status" value="1"/>
</dbReference>
<sequence>MRRLRPEGVLVNDDYHALLARREAMRLRDQLLAPASRGAAAHSASYASPGPRTAASAPGAYDGAADQELIVRNLGLVTPFDALIAHLYDAMFERHPYLRKLFPESMEFQRAHLGRAFWYLIENLDRPEQVDAFCTRLGRDHRKLGVLPVHYEVFKVALEEALQRYAGGRLGADVTDAWLRMVRFAAAGMVRGANEALAEPAYWTADVTRHERRGRDVAVLRVRPSAPYPYRPGQYATLQSPLLPLTWRPYSMAGAPGGDGELEFHIRRTGPDGVSDALVTDTGVGDTLRLGPAQGTTTLDGELTRDVLVVAGGTGWATAKALLEDFAARRPPGRSAHLFLGARSADDLYDAPALVRLESRCPWLRVVRVLDDGPGGSGGSGGSGHRSVVDAPARHGDFGGHVAYVSGPPAMVTATAWHLSALGLPPDLIRHDPVPDTSAPVHAR</sequence>
<comment type="cofactor">
    <cofactor evidence="1">
        <name>FAD</name>
        <dbReference type="ChEBI" id="CHEBI:57692"/>
    </cofactor>
</comment>
<evidence type="ECO:0000313" key="10">
    <source>
        <dbReference type="EMBL" id="OEJ93225.1"/>
    </source>
</evidence>
<dbReference type="InterPro" id="IPR017938">
    <property type="entry name" value="Riboflavin_synthase-like_b-brl"/>
</dbReference>
<keyword evidence="11" id="KW-1185">Reference proteome</keyword>
<comment type="caution">
    <text evidence="10">The sequence shown here is derived from an EMBL/GenBank/DDBJ whole genome shotgun (WGS) entry which is preliminary data.</text>
</comment>
<feature type="domain" description="FAD-binding FR-type" evidence="9">
    <location>
        <begin position="200"/>
        <end position="300"/>
    </location>
</feature>
<dbReference type="PROSITE" id="PS51384">
    <property type="entry name" value="FAD_FR"/>
    <property type="match status" value="1"/>
</dbReference>
<dbReference type="InterPro" id="IPR000971">
    <property type="entry name" value="Globin"/>
</dbReference>
<evidence type="ECO:0000313" key="11">
    <source>
        <dbReference type="Proteomes" id="UP000095329"/>
    </source>
</evidence>
<keyword evidence="7" id="KW-0561">Oxygen transport</keyword>
<evidence type="ECO:0000259" key="9">
    <source>
        <dbReference type="PROSITE" id="PS51384"/>
    </source>
</evidence>
<dbReference type="Gene3D" id="2.40.30.10">
    <property type="entry name" value="Translation factors"/>
    <property type="match status" value="1"/>
</dbReference>
<dbReference type="InterPro" id="IPR009050">
    <property type="entry name" value="Globin-like_sf"/>
</dbReference>
<dbReference type="PANTHER" id="PTHR47354">
    <property type="entry name" value="NADH OXIDOREDUCTASE HCR"/>
    <property type="match status" value="1"/>
</dbReference>
<feature type="domain" description="Globin" evidence="8">
    <location>
        <begin position="61"/>
        <end position="194"/>
    </location>
</feature>
<evidence type="ECO:0000256" key="3">
    <source>
        <dbReference type="ARBA" id="ARBA00012229"/>
    </source>
</evidence>
<protein>
    <recommendedName>
        <fullName evidence="3">nitric oxide dioxygenase</fullName>
        <ecNumber evidence="3">1.14.12.17</ecNumber>
    </recommendedName>
</protein>
<keyword evidence="7" id="KW-0408">Iron</keyword>
<dbReference type="eggNOG" id="COG1018">
    <property type="taxonomic scope" value="Bacteria"/>
</dbReference>
<evidence type="ECO:0000256" key="4">
    <source>
        <dbReference type="ARBA" id="ARBA00023027"/>
    </source>
</evidence>
<evidence type="ECO:0000256" key="6">
    <source>
        <dbReference type="ARBA" id="ARBA00049433"/>
    </source>
</evidence>
<dbReference type="Gene3D" id="3.40.50.80">
    <property type="entry name" value="Nucleotide-binding domain of ferredoxin-NADP reductase (FNR) module"/>
    <property type="match status" value="1"/>
</dbReference>
<evidence type="ECO:0000259" key="8">
    <source>
        <dbReference type="PROSITE" id="PS01033"/>
    </source>
</evidence>
<dbReference type="AlphaFoldDB" id="A0A1D3DLM3"/>
<evidence type="ECO:0000256" key="2">
    <source>
        <dbReference type="ARBA" id="ARBA00006401"/>
    </source>
</evidence>
<dbReference type="CDD" id="cd06187">
    <property type="entry name" value="O2ase_reductase_like"/>
    <property type="match status" value="1"/>
</dbReference>
<comment type="similarity">
    <text evidence="7">Belongs to the globin family.</text>
</comment>
<keyword evidence="7" id="KW-0349">Heme</keyword>
<gene>
    <name evidence="10" type="ORF">J116_000705</name>
</gene>
<dbReference type="STRING" id="1306406.J116_000705"/>
<keyword evidence="7" id="KW-0479">Metal-binding</keyword>
<reference evidence="10 11" key="1">
    <citation type="journal article" date="2013" name="Genome Announc.">
        <title>Genome Sequence of Streptomyces violaceusniger Strain SPC6, a Halotolerant Streptomycete That Exhibits Rapid Growth and Development.</title>
        <authorList>
            <person name="Chen X."/>
            <person name="Zhang B."/>
            <person name="Zhang W."/>
            <person name="Wu X."/>
            <person name="Zhang M."/>
            <person name="Chen T."/>
            <person name="Liu G."/>
            <person name="Dyson P."/>
        </authorList>
    </citation>
    <scope>NUCLEOTIDE SEQUENCE [LARGE SCALE GENOMIC DNA]</scope>
    <source>
        <strain evidence="10 11">SPC6</strain>
    </source>
</reference>
<dbReference type="EC" id="1.14.12.17" evidence="3"/>
<comment type="catalytic activity">
    <reaction evidence="5">
        <text>2 nitric oxide + NADH + 2 O2 = 2 nitrate + NAD(+) + H(+)</text>
        <dbReference type="Rhea" id="RHEA:19469"/>
        <dbReference type="ChEBI" id="CHEBI:15378"/>
        <dbReference type="ChEBI" id="CHEBI:15379"/>
        <dbReference type="ChEBI" id="CHEBI:16480"/>
        <dbReference type="ChEBI" id="CHEBI:17632"/>
        <dbReference type="ChEBI" id="CHEBI:57540"/>
        <dbReference type="ChEBI" id="CHEBI:57945"/>
        <dbReference type="EC" id="1.14.12.17"/>
    </reaction>
</comment>
<dbReference type="SUPFAM" id="SSF52343">
    <property type="entry name" value="Ferredoxin reductase-like, C-terminal NADP-linked domain"/>
    <property type="match status" value="1"/>
</dbReference>
<evidence type="ECO:0000256" key="7">
    <source>
        <dbReference type="RuleBase" id="RU000356"/>
    </source>
</evidence>
<dbReference type="CDD" id="cd19753">
    <property type="entry name" value="Mb-like_oxidoreductase"/>
    <property type="match status" value="1"/>
</dbReference>
<dbReference type="SUPFAM" id="SSF46458">
    <property type="entry name" value="Globin-like"/>
    <property type="match status" value="1"/>
</dbReference>
<dbReference type="GO" id="GO:0019825">
    <property type="term" value="F:oxygen binding"/>
    <property type="evidence" value="ECO:0007669"/>
    <property type="project" value="InterPro"/>
</dbReference>
<keyword evidence="4" id="KW-0520">NAD</keyword>
<dbReference type="InterPro" id="IPR039261">
    <property type="entry name" value="FNR_nucleotide-bd"/>
</dbReference>
<dbReference type="InterPro" id="IPR050415">
    <property type="entry name" value="MRET"/>
</dbReference>
<dbReference type="Gene3D" id="1.10.490.10">
    <property type="entry name" value="Globins"/>
    <property type="match status" value="1"/>
</dbReference>
<dbReference type="GO" id="GO:0008941">
    <property type="term" value="F:nitric oxide dioxygenase NAD(P)H activity"/>
    <property type="evidence" value="ECO:0007669"/>
    <property type="project" value="UniProtKB-EC"/>
</dbReference>
<dbReference type="InterPro" id="IPR012292">
    <property type="entry name" value="Globin/Proto"/>
</dbReference>
<keyword evidence="7" id="KW-0813">Transport</keyword>
<dbReference type="eggNOG" id="COG1017">
    <property type="taxonomic scope" value="Bacteria"/>
</dbReference>
<comment type="catalytic activity">
    <reaction evidence="6">
        <text>2 nitric oxide + NADPH + 2 O2 = 2 nitrate + NADP(+) + H(+)</text>
        <dbReference type="Rhea" id="RHEA:19465"/>
        <dbReference type="ChEBI" id="CHEBI:15378"/>
        <dbReference type="ChEBI" id="CHEBI:15379"/>
        <dbReference type="ChEBI" id="CHEBI:16480"/>
        <dbReference type="ChEBI" id="CHEBI:17632"/>
        <dbReference type="ChEBI" id="CHEBI:57783"/>
        <dbReference type="ChEBI" id="CHEBI:58349"/>
        <dbReference type="EC" id="1.14.12.17"/>
    </reaction>
</comment>
<dbReference type="PROSITE" id="PS01033">
    <property type="entry name" value="GLOBIN"/>
    <property type="match status" value="1"/>
</dbReference>
<organism evidence="10 11">
    <name type="scientific">Streptomyces thermolilacinus SPC6</name>
    <dbReference type="NCBI Taxonomy" id="1306406"/>
    <lineage>
        <taxon>Bacteria</taxon>
        <taxon>Bacillati</taxon>
        <taxon>Actinomycetota</taxon>
        <taxon>Actinomycetes</taxon>
        <taxon>Kitasatosporales</taxon>
        <taxon>Streptomycetaceae</taxon>
        <taxon>Streptomyces</taxon>
    </lineage>
</organism>
<dbReference type="EMBL" id="ASHX02000001">
    <property type="protein sequence ID" value="OEJ93225.1"/>
    <property type="molecule type" value="Genomic_DNA"/>
</dbReference>
<dbReference type="GO" id="GO:0020037">
    <property type="term" value="F:heme binding"/>
    <property type="evidence" value="ECO:0007669"/>
    <property type="project" value="InterPro"/>
</dbReference>
<dbReference type="PRINTS" id="PR00410">
    <property type="entry name" value="PHEHYDRXLASE"/>
</dbReference>
<dbReference type="GO" id="GO:0005344">
    <property type="term" value="F:oxygen carrier activity"/>
    <property type="evidence" value="ECO:0007669"/>
    <property type="project" value="UniProtKB-KW"/>
</dbReference>
<dbReference type="PANTHER" id="PTHR47354:SF5">
    <property type="entry name" value="PROTEIN RFBI"/>
    <property type="match status" value="1"/>
</dbReference>
<evidence type="ECO:0000256" key="5">
    <source>
        <dbReference type="ARBA" id="ARBA00048649"/>
    </source>
</evidence>
<dbReference type="Pfam" id="PF00175">
    <property type="entry name" value="NAD_binding_1"/>
    <property type="match status" value="1"/>
</dbReference>
<name>A0A1D3DLM3_9ACTN</name>
<proteinExistence type="inferred from homology"/>
<accession>A0A1D3DLM3</accession>
<dbReference type="InterPro" id="IPR017927">
    <property type="entry name" value="FAD-bd_FR_type"/>
</dbReference>
<comment type="similarity">
    <text evidence="2">In the C-terminal section; belongs to the flavoprotein pyridine nucleotide cytochrome reductase family.</text>
</comment>
<evidence type="ECO:0000256" key="1">
    <source>
        <dbReference type="ARBA" id="ARBA00001974"/>
    </source>
</evidence>
<dbReference type="GO" id="GO:0051537">
    <property type="term" value="F:2 iron, 2 sulfur cluster binding"/>
    <property type="evidence" value="ECO:0007669"/>
    <property type="project" value="UniProtKB-KW"/>
</dbReference>
<dbReference type="InterPro" id="IPR001433">
    <property type="entry name" value="OxRdtase_FAD/NAD-bd"/>
</dbReference>